<name>A0ABN4GW64_CORUL</name>
<organism evidence="2 3">
    <name type="scientific">Corynebacterium ulcerans FRC58</name>
    <dbReference type="NCBI Taxonomy" id="1408268"/>
    <lineage>
        <taxon>Bacteria</taxon>
        <taxon>Bacillati</taxon>
        <taxon>Actinomycetota</taxon>
        <taxon>Actinomycetes</taxon>
        <taxon>Mycobacteriales</taxon>
        <taxon>Corynebacteriaceae</taxon>
        <taxon>Corynebacterium</taxon>
    </lineage>
</organism>
<feature type="compositionally biased region" description="Polar residues" evidence="1">
    <location>
        <begin position="14"/>
        <end position="28"/>
    </location>
</feature>
<reference evidence="2 3" key="1">
    <citation type="journal article" date="2014" name="Int. J. Syst. Evol. Microbiol.">
        <title>Draft Genome Sequence of Corynebacterium ulcerans FRC58, Isolated from the Bronchitic Aspiration of a Patient in France.</title>
        <authorList>
            <person name="Silva Ado S."/>
            <person name="Barauna R.A."/>
            <person name="de Sa P.C."/>
            <person name="das Gracas D.A."/>
            <person name="Carneiro A.R."/>
            <person name="Thouvenin M."/>
            <person name="Azevedo V."/>
            <person name="Badell E."/>
            <person name="Guiso N."/>
            <person name="da Silva A.L."/>
            <person name="Ramos R.T."/>
        </authorList>
    </citation>
    <scope>NUCLEOTIDE SEQUENCE [LARGE SCALE GENOMIC DNA]</scope>
    <source>
        <strain evidence="2 3">FRC58</strain>
    </source>
</reference>
<dbReference type="EMBL" id="CP011913">
    <property type="protein sequence ID" value="AKN77818.1"/>
    <property type="molecule type" value="Genomic_DNA"/>
</dbReference>
<accession>A0ABN4GW64</accession>
<evidence type="ECO:0000256" key="1">
    <source>
        <dbReference type="SAM" id="MobiDB-lite"/>
    </source>
</evidence>
<protein>
    <submittedName>
        <fullName evidence="2">Uncharacterized protein</fullName>
    </submittedName>
</protein>
<evidence type="ECO:0000313" key="3">
    <source>
        <dbReference type="Proteomes" id="UP000036185"/>
    </source>
</evidence>
<evidence type="ECO:0000313" key="2">
    <source>
        <dbReference type="EMBL" id="AKN77818.1"/>
    </source>
</evidence>
<gene>
    <name evidence="2" type="ORF">CulFRC58_1964</name>
</gene>
<proteinExistence type="predicted"/>
<dbReference type="Proteomes" id="UP000036185">
    <property type="component" value="Chromosome"/>
</dbReference>
<feature type="region of interest" description="Disordered" evidence="1">
    <location>
        <begin position="14"/>
        <end position="38"/>
    </location>
</feature>
<keyword evidence="3" id="KW-1185">Reference proteome</keyword>
<sequence>MQLRELMVLQSTPLISNLDSTINKSPASNVAPPHTPER</sequence>